<dbReference type="Gene3D" id="2.120.10.80">
    <property type="entry name" value="Kelch-type beta propeller"/>
    <property type="match status" value="1"/>
</dbReference>
<feature type="compositionally biased region" description="Pro residues" evidence="1">
    <location>
        <begin position="1"/>
        <end position="16"/>
    </location>
</feature>
<protein>
    <recommendedName>
        <fullName evidence="4">Kelch repeat-containing F-box family protein</fullName>
    </recommendedName>
</protein>
<comment type="caution">
    <text evidence="2">The sequence shown here is derived from an EMBL/GenBank/DDBJ whole genome shotgun (WGS) entry which is preliminary data.</text>
</comment>
<dbReference type="SUPFAM" id="SSF117281">
    <property type="entry name" value="Kelch motif"/>
    <property type="match status" value="1"/>
</dbReference>
<reference evidence="2" key="1">
    <citation type="journal article" date="2021" name="J. Hered.">
        <title>Genome Assembly of Salicaceae Populus deltoides (Eastern Cottonwood) I-69 Based on Nanopore Sequencing and Hi-C Technologies.</title>
        <authorList>
            <person name="Bai S."/>
            <person name="Wu H."/>
            <person name="Zhang J."/>
            <person name="Pan Z."/>
            <person name="Zhao W."/>
            <person name="Li Z."/>
            <person name="Tong C."/>
        </authorList>
    </citation>
    <scope>NUCLEOTIDE SEQUENCE</scope>
    <source>
        <tissue evidence="2">Leaf</tissue>
    </source>
</reference>
<dbReference type="AlphaFoldDB" id="A0A8T2Z3S6"/>
<evidence type="ECO:0008006" key="4">
    <source>
        <dbReference type="Google" id="ProtNLM"/>
    </source>
</evidence>
<dbReference type="Proteomes" id="UP000807159">
    <property type="component" value="Chromosome 4"/>
</dbReference>
<dbReference type="EMBL" id="JACEGQ020000004">
    <property type="protein sequence ID" value="KAH8511936.1"/>
    <property type="molecule type" value="Genomic_DNA"/>
</dbReference>
<dbReference type="InterPro" id="IPR015915">
    <property type="entry name" value="Kelch-typ_b-propeller"/>
</dbReference>
<dbReference type="SMART" id="SM00612">
    <property type="entry name" value="Kelch"/>
    <property type="match status" value="2"/>
</dbReference>
<evidence type="ECO:0000313" key="2">
    <source>
        <dbReference type="EMBL" id="KAH8511936.1"/>
    </source>
</evidence>
<accession>A0A8T2Z3S6</accession>
<dbReference type="Pfam" id="PF01344">
    <property type="entry name" value="Kelch_1"/>
    <property type="match status" value="3"/>
</dbReference>
<organism evidence="2 3">
    <name type="scientific">Populus deltoides</name>
    <name type="common">Eastern poplar</name>
    <name type="synonym">Eastern cottonwood</name>
    <dbReference type="NCBI Taxonomy" id="3696"/>
    <lineage>
        <taxon>Eukaryota</taxon>
        <taxon>Viridiplantae</taxon>
        <taxon>Streptophyta</taxon>
        <taxon>Embryophyta</taxon>
        <taxon>Tracheophyta</taxon>
        <taxon>Spermatophyta</taxon>
        <taxon>Magnoliopsida</taxon>
        <taxon>eudicotyledons</taxon>
        <taxon>Gunneridae</taxon>
        <taxon>Pentapetalae</taxon>
        <taxon>rosids</taxon>
        <taxon>fabids</taxon>
        <taxon>Malpighiales</taxon>
        <taxon>Salicaceae</taxon>
        <taxon>Saliceae</taxon>
        <taxon>Populus</taxon>
    </lineage>
</organism>
<proteinExistence type="predicted"/>
<name>A0A8T2Z3S6_POPDE</name>
<sequence>MGSLPSPPQTTTPPSSPESSPSSYRVYASFCHKNVSNWIECYNPSNNTWSYVSSVPNLIENHVLKGFAMVTLGDSIYIIGGLLCRRVQAPNSIDESDEFIDVGVEVLPSVLRYNVCSNQWSQSAPLGEPRYDFACAICENKIYVAGGKSSLASRRGISCAEVYDPTLNAWSPLPTMSTLRYKSVGVTWRGKIHVVGGFAMRRDSDKTVPFLTERSSAEVYDPRTGKWDLVAGMWQLDVPPNQIVEVDGSLFSSGDCFKAWKGYIEAYDGKLNIWNVVDGSHLQTLNSPISSSDDNNENWPPTQRIYLTMAPIGTRLFFLAGYRKAGELSRIMSTALIFDTTATRRAWASSEPIEEEGVKELCSHCCVVRISETTVASEVTI</sequence>
<dbReference type="InterPro" id="IPR006652">
    <property type="entry name" value="Kelch_1"/>
</dbReference>
<dbReference type="PANTHER" id="PTHR47365:SF1">
    <property type="entry name" value="F-BOX_KELCH-REPEAT PROTEIN"/>
    <property type="match status" value="1"/>
</dbReference>
<evidence type="ECO:0000313" key="3">
    <source>
        <dbReference type="Proteomes" id="UP000807159"/>
    </source>
</evidence>
<keyword evidence="3" id="KW-1185">Reference proteome</keyword>
<gene>
    <name evidence="2" type="ORF">H0E87_009209</name>
</gene>
<dbReference type="PANTHER" id="PTHR47365">
    <property type="entry name" value="PLANT PROTEIN, PUTATIVE-RELATED"/>
    <property type="match status" value="1"/>
</dbReference>
<evidence type="ECO:0000256" key="1">
    <source>
        <dbReference type="SAM" id="MobiDB-lite"/>
    </source>
</evidence>
<feature type="region of interest" description="Disordered" evidence="1">
    <location>
        <begin position="1"/>
        <end position="21"/>
    </location>
</feature>